<dbReference type="EMBL" id="JAQQFN010000050">
    <property type="protein sequence ID" value="MFL9888835.1"/>
    <property type="molecule type" value="Genomic_DNA"/>
</dbReference>
<comment type="caution">
    <text evidence="2">The sequence shown here is derived from an EMBL/GenBank/DDBJ whole genome shotgun (WGS) entry which is preliminary data.</text>
</comment>
<evidence type="ECO:0000313" key="2">
    <source>
        <dbReference type="EMBL" id="MFL9888835.1"/>
    </source>
</evidence>
<feature type="domain" description="DUF4440" evidence="1">
    <location>
        <begin position="49"/>
        <end position="154"/>
    </location>
</feature>
<dbReference type="RefSeq" id="WP_408335693.1">
    <property type="nucleotide sequence ID" value="NZ_JAQQFH010000059.1"/>
</dbReference>
<reference evidence="2 3" key="1">
    <citation type="journal article" date="2024" name="Chem. Sci.">
        <title>Discovery of megapolipeptins by genome mining of a Burkholderiales bacteria collection.</title>
        <authorList>
            <person name="Paulo B.S."/>
            <person name="Recchia M.J.J."/>
            <person name="Lee S."/>
            <person name="Fergusson C.H."/>
            <person name="Romanowski S.B."/>
            <person name="Hernandez A."/>
            <person name="Krull N."/>
            <person name="Liu D.Y."/>
            <person name="Cavanagh H."/>
            <person name="Bos A."/>
            <person name="Gray C.A."/>
            <person name="Murphy B.T."/>
            <person name="Linington R.G."/>
            <person name="Eustaquio A.S."/>
        </authorList>
    </citation>
    <scope>NUCLEOTIDE SEQUENCE [LARGE SCALE GENOMIC DNA]</scope>
    <source>
        <strain evidence="2 3">RL16-012-BIC-B</strain>
    </source>
</reference>
<proteinExistence type="predicted"/>
<name>A0ABW9A152_9BURK</name>
<dbReference type="SUPFAM" id="SSF54427">
    <property type="entry name" value="NTF2-like"/>
    <property type="match status" value="1"/>
</dbReference>
<dbReference type="Gene3D" id="3.10.450.50">
    <property type="match status" value="1"/>
</dbReference>
<sequence length="168" mass="18854">MQRGEDATLCFAGECALFSRFTEYALAKPMPKQELMMTTESDFFDLAHKLEDTRWQLLLNADFDALTDLLSDDLQFVHSSGLKDDKTAYLDAVRAGAVIYRSANSRIETVVPLGDKSFVASGALKMEATVRGTERSLHSLFMVVWRREQETWRLVAHQTTLLPASTAS</sequence>
<keyword evidence="3" id="KW-1185">Reference proteome</keyword>
<gene>
    <name evidence="2" type="ORF">PQR66_37815</name>
</gene>
<organism evidence="2 3">
    <name type="scientific">Paraburkholderia agricolaris</name>
    <dbReference type="NCBI Taxonomy" id="2152888"/>
    <lineage>
        <taxon>Bacteria</taxon>
        <taxon>Pseudomonadati</taxon>
        <taxon>Pseudomonadota</taxon>
        <taxon>Betaproteobacteria</taxon>
        <taxon>Burkholderiales</taxon>
        <taxon>Burkholderiaceae</taxon>
        <taxon>Paraburkholderia</taxon>
    </lineage>
</organism>
<protein>
    <submittedName>
        <fullName evidence="2">Nuclear transport factor 2 family protein</fullName>
    </submittedName>
</protein>
<dbReference type="Pfam" id="PF14534">
    <property type="entry name" value="DUF4440"/>
    <property type="match status" value="1"/>
</dbReference>
<evidence type="ECO:0000313" key="3">
    <source>
        <dbReference type="Proteomes" id="UP001629249"/>
    </source>
</evidence>
<accession>A0ABW9A152</accession>
<dbReference type="Proteomes" id="UP001629249">
    <property type="component" value="Unassembled WGS sequence"/>
</dbReference>
<evidence type="ECO:0000259" key="1">
    <source>
        <dbReference type="Pfam" id="PF14534"/>
    </source>
</evidence>
<dbReference type="InterPro" id="IPR032710">
    <property type="entry name" value="NTF2-like_dom_sf"/>
</dbReference>
<dbReference type="InterPro" id="IPR027843">
    <property type="entry name" value="DUF4440"/>
</dbReference>